<protein>
    <submittedName>
        <fullName evidence="9">Putative sulfite oxidase, mitochondrial</fullName>
    </submittedName>
</protein>
<evidence type="ECO:0000313" key="9">
    <source>
        <dbReference type="EMBL" id="OXA63553.1"/>
    </source>
</evidence>
<dbReference type="PROSITE" id="PS00559">
    <property type="entry name" value="MOLYBDOPTERIN_EUK"/>
    <property type="match status" value="1"/>
</dbReference>
<dbReference type="PRINTS" id="PR00407">
    <property type="entry name" value="EUMOPTERIN"/>
</dbReference>
<dbReference type="Pfam" id="PF00174">
    <property type="entry name" value="Oxidored_molyb"/>
    <property type="match status" value="1"/>
</dbReference>
<evidence type="ECO:0000259" key="8">
    <source>
        <dbReference type="Pfam" id="PF03404"/>
    </source>
</evidence>
<dbReference type="InterPro" id="IPR005066">
    <property type="entry name" value="MoCF_OxRdtse_dimer"/>
</dbReference>
<keyword evidence="4" id="KW-0479">Metal-binding</keyword>
<dbReference type="Gene3D" id="3.90.420.10">
    <property type="entry name" value="Oxidoreductase, molybdopterin-binding domain"/>
    <property type="match status" value="1"/>
</dbReference>
<evidence type="ECO:0000256" key="3">
    <source>
        <dbReference type="ARBA" id="ARBA00022617"/>
    </source>
</evidence>
<dbReference type="OrthoDB" id="10051395at2759"/>
<dbReference type="GO" id="GO:0020037">
    <property type="term" value="F:heme binding"/>
    <property type="evidence" value="ECO:0007669"/>
    <property type="project" value="TreeGrafter"/>
</dbReference>
<dbReference type="FunFam" id="3.90.420.10:FF:000002">
    <property type="entry name" value="sulfite oxidase, mitochondrial"/>
    <property type="match status" value="1"/>
</dbReference>
<evidence type="ECO:0000259" key="7">
    <source>
        <dbReference type="Pfam" id="PF00174"/>
    </source>
</evidence>
<dbReference type="GO" id="GO:0006790">
    <property type="term" value="P:sulfur compound metabolic process"/>
    <property type="evidence" value="ECO:0007669"/>
    <property type="project" value="TreeGrafter"/>
</dbReference>
<dbReference type="PANTHER" id="PTHR19372:SF7">
    <property type="entry name" value="SULFITE OXIDASE, MITOCHONDRIAL"/>
    <property type="match status" value="1"/>
</dbReference>
<keyword evidence="6" id="KW-0408">Iron</keyword>
<organism evidence="9 10">
    <name type="scientific">Folsomia candida</name>
    <name type="common">Springtail</name>
    <dbReference type="NCBI Taxonomy" id="158441"/>
    <lineage>
        <taxon>Eukaryota</taxon>
        <taxon>Metazoa</taxon>
        <taxon>Ecdysozoa</taxon>
        <taxon>Arthropoda</taxon>
        <taxon>Hexapoda</taxon>
        <taxon>Collembola</taxon>
        <taxon>Entomobryomorpha</taxon>
        <taxon>Isotomoidea</taxon>
        <taxon>Isotomidae</taxon>
        <taxon>Proisotominae</taxon>
        <taxon>Folsomia</taxon>
    </lineage>
</organism>
<dbReference type="InterPro" id="IPR000572">
    <property type="entry name" value="OxRdtase_Mopterin-bd_dom"/>
</dbReference>
<dbReference type="InterPro" id="IPR014756">
    <property type="entry name" value="Ig_E-set"/>
</dbReference>
<dbReference type="InterPro" id="IPR008335">
    <property type="entry name" value="Mopterin_OxRdtase_euk"/>
</dbReference>
<evidence type="ECO:0000256" key="1">
    <source>
        <dbReference type="ARBA" id="ARBA00001924"/>
    </source>
</evidence>
<dbReference type="Pfam" id="PF03404">
    <property type="entry name" value="Mo-co_dimer"/>
    <property type="match status" value="1"/>
</dbReference>
<dbReference type="GO" id="GO:0005739">
    <property type="term" value="C:mitochondrion"/>
    <property type="evidence" value="ECO:0007669"/>
    <property type="project" value="TreeGrafter"/>
</dbReference>
<sequence length="446" mass="49758">MIPVLINFLLTAREISVITCTQNISNFTTEESQTTIDLASNYNTTCLEYTNIFIPNNVTCPPLNETDPYANDPPRDSRLISRSIKPYNGEPPSNLLLEKFYTPNEIFYVRNNLPVPCVHVGNYSLEVGGINLTTVQLTLRQLTTLFSPTTISAVLQCAGNRRSEMNRVKPVSGTKWTGGAIGNANWTGTNLRDILALAGFQRGNYSPDVLNTLHIQLTGLDQDPKTGTYYGASIPVSYILDDNFTPLVAYAMNGKSLTPDHGFPVRAILPGIVGARNVKWLQKITLATQEAQTIYQLEKYKAFSPSITSATVTQEDYNNTDPIMDLPVTSYLASHTDGQIVENGTILVEGYAYSGTGRHIQRVELSQDLGSNWILAEVTERTSKKLRRNWSWVFWKRNVSLSVGRNEIWVKAVDSGYNQQPQEIKDVWNFDGYLNVAYHKVVLNAS</sequence>
<keyword evidence="2" id="KW-0500">Molybdenum</keyword>
<dbReference type="InterPro" id="IPR022407">
    <property type="entry name" value="OxRdtase_Mopterin_BS"/>
</dbReference>
<proteinExistence type="predicted"/>
<dbReference type="PANTHER" id="PTHR19372">
    <property type="entry name" value="SULFITE REDUCTASE"/>
    <property type="match status" value="1"/>
</dbReference>
<dbReference type="Proteomes" id="UP000198287">
    <property type="component" value="Unassembled WGS sequence"/>
</dbReference>
<dbReference type="SUPFAM" id="SSF81296">
    <property type="entry name" value="E set domains"/>
    <property type="match status" value="1"/>
</dbReference>
<reference evidence="9 10" key="1">
    <citation type="submission" date="2015-12" db="EMBL/GenBank/DDBJ databases">
        <title>The genome of Folsomia candida.</title>
        <authorList>
            <person name="Faddeeva A."/>
            <person name="Derks M.F."/>
            <person name="Anvar Y."/>
            <person name="Smit S."/>
            <person name="Van Straalen N."/>
            <person name="Roelofs D."/>
        </authorList>
    </citation>
    <scope>NUCLEOTIDE SEQUENCE [LARGE SCALE GENOMIC DNA]</scope>
    <source>
        <strain evidence="9 10">VU population</strain>
        <tissue evidence="9">Whole body</tissue>
    </source>
</reference>
<keyword evidence="10" id="KW-1185">Reference proteome</keyword>
<evidence type="ECO:0000313" key="10">
    <source>
        <dbReference type="Proteomes" id="UP000198287"/>
    </source>
</evidence>
<feature type="domain" description="Moybdenum cofactor oxidoreductase dimerisation" evidence="8">
    <location>
        <begin position="322"/>
        <end position="444"/>
    </location>
</feature>
<dbReference type="SUPFAM" id="SSF56524">
    <property type="entry name" value="Oxidoreductase molybdopterin-binding domain"/>
    <property type="match status" value="1"/>
</dbReference>
<dbReference type="InterPro" id="IPR036374">
    <property type="entry name" value="OxRdtase_Mopterin-bd_sf"/>
</dbReference>
<evidence type="ECO:0000256" key="4">
    <source>
        <dbReference type="ARBA" id="ARBA00022723"/>
    </source>
</evidence>
<dbReference type="EMBL" id="LNIX01000001">
    <property type="protein sequence ID" value="OXA63553.1"/>
    <property type="molecule type" value="Genomic_DNA"/>
</dbReference>
<accession>A0A226F1A0</accession>
<dbReference type="AlphaFoldDB" id="A0A226F1A0"/>
<keyword evidence="3" id="KW-0349">Heme</keyword>
<name>A0A226F1A0_FOLCA</name>
<keyword evidence="5" id="KW-0560">Oxidoreductase</keyword>
<dbReference type="Gene3D" id="2.60.40.650">
    <property type="match status" value="1"/>
</dbReference>
<evidence type="ECO:0000256" key="6">
    <source>
        <dbReference type="ARBA" id="ARBA00023004"/>
    </source>
</evidence>
<evidence type="ECO:0000256" key="5">
    <source>
        <dbReference type="ARBA" id="ARBA00023002"/>
    </source>
</evidence>
<comment type="cofactor">
    <cofactor evidence="1">
        <name>Mo-molybdopterin</name>
        <dbReference type="ChEBI" id="CHEBI:71302"/>
    </cofactor>
</comment>
<dbReference type="GO" id="GO:0008482">
    <property type="term" value="F:sulfite oxidase activity"/>
    <property type="evidence" value="ECO:0007669"/>
    <property type="project" value="TreeGrafter"/>
</dbReference>
<dbReference type="GO" id="GO:0030151">
    <property type="term" value="F:molybdenum ion binding"/>
    <property type="evidence" value="ECO:0007669"/>
    <property type="project" value="InterPro"/>
</dbReference>
<dbReference type="GO" id="GO:0043546">
    <property type="term" value="F:molybdopterin cofactor binding"/>
    <property type="evidence" value="ECO:0007669"/>
    <property type="project" value="InterPro"/>
</dbReference>
<gene>
    <name evidence="9" type="ORF">Fcan01_01450</name>
</gene>
<comment type="caution">
    <text evidence="9">The sequence shown here is derived from an EMBL/GenBank/DDBJ whole genome shotgun (WGS) entry which is preliminary data.</text>
</comment>
<dbReference type="STRING" id="158441.A0A226F1A0"/>
<evidence type="ECO:0000256" key="2">
    <source>
        <dbReference type="ARBA" id="ARBA00022505"/>
    </source>
</evidence>
<feature type="domain" description="Oxidoreductase molybdopterin-binding" evidence="7">
    <location>
        <begin position="113"/>
        <end position="294"/>
    </location>
</feature>
<dbReference type="OMA" id="GHVWYAV"/>